<dbReference type="SMART" id="SM00387">
    <property type="entry name" value="HATPase_c"/>
    <property type="match status" value="1"/>
</dbReference>
<name>A0A4Q0PLZ2_9FLAO</name>
<dbReference type="PANTHER" id="PTHR30408">
    <property type="entry name" value="TYPE-1 RESTRICTION ENZYME ECOKI SPECIFICITY PROTEIN"/>
    <property type="match status" value="1"/>
</dbReference>
<dbReference type="InterPro" id="IPR044946">
    <property type="entry name" value="Restrct_endonuc_typeI_TRD_sf"/>
</dbReference>
<dbReference type="InterPro" id="IPR029063">
    <property type="entry name" value="SAM-dependent_MTases_sf"/>
</dbReference>
<keyword evidence="6" id="KW-0808">Transferase</keyword>
<dbReference type="STRING" id="1122159.SAMN02745246_01951"/>
<evidence type="ECO:0000256" key="1">
    <source>
        <dbReference type="ARBA" id="ARBA00006594"/>
    </source>
</evidence>
<dbReference type="Gene3D" id="3.90.220.20">
    <property type="entry name" value="DNA methylase specificity domains"/>
    <property type="match status" value="1"/>
</dbReference>
<dbReference type="GO" id="GO:0008170">
    <property type="term" value="F:N-methyltransferase activity"/>
    <property type="evidence" value="ECO:0007669"/>
    <property type="project" value="InterPro"/>
</dbReference>
<dbReference type="InterPro" id="IPR005467">
    <property type="entry name" value="His_kinase_dom"/>
</dbReference>
<proteinExistence type="inferred from homology"/>
<dbReference type="GO" id="GO:0009307">
    <property type="term" value="P:DNA restriction-modification system"/>
    <property type="evidence" value="ECO:0007669"/>
    <property type="project" value="UniProtKB-KW"/>
</dbReference>
<organism evidence="6 7">
    <name type="scientific">Leeuwenhoekiella marinoflava</name>
    <dbReference type="NCBI Taxonomy" id="988"/>
    <lineage>
        <taxon>Bacteria</taxon>
        <taxon>Pseudomonadati</taxon>
        <taxon>Bacteroidota</taxon>
        <taxon>Flavobacteriia</taxon>
        <taxon>Flavobacteriales</taxon>
        <taxon>Flavobacteriaceae</taxon>
        <taxon>Leeuwenhoekiella</taxon>
    </lineage>
</organism>
<comment type="similarity">
    <text evidence="2">Belongs to the type-I restriction system S methylase family.</text>
</comment>
<dbReference type="Pfam" id="PF01420">
    <property type="entry name" value="Methylase_S"/>
    <property type="match status" value="1"/>
</dbReference>
<dbReference type="InterPro" id="IPR003356">
    <property type="entry name" value="DNA_methylase_A-5"/>
</dbReference>
<evidence type="ECO:0000313" key="7">
    <source>
        <dbReference type="Proteomes" id="UP000290608"/>
    </source>
</evidence>
<comment type="similarity">
    <text evidence="1">Belongs to the N(4)/N(6)-methyltransferase family.</text>
</comment>
<dbReference type="GO" id="GO:0016301">
    <property type="term" value="F:kinase activity"/>
    <property type="evidence" value="ECO:0007669"/>
    <property type="project" value="UniProtKB-KW"/>
</dbReference>
<dbReference type="InterPro" id="IPR003594">
    <property type="entry name" value="HATPase_dom"/>
</dbReference>
<dbReference type="Gene3D" id="3.30.565.10">
    <property type="entry name" value="Histidine kinase-like ATPase, C-terminal domain"/>
    <property type="match status" value="1"/>
</dbReference>
<keyword evidence="6" id="KW-0418">Kinase</keyword>
<evidence type="ECO:0000256" key="4">
    <source>
        <dbReference type="ARBA" id="ARBA00023125"/>
    </source>
</evidence>
<dbReference type="InterPro" id="IPR052021">
    <property type="entry name" value="Type-I_RS_S_subunit"/>
</dbReference>
<keyword evidence="4" id="KW-0238">DNA-binding</keyword>
<sequence length="827" mass="94949">MTLHEAIEQVLQNAEKPLFSRDIADIINNQKLYKRKDGLPVSASQVTTRAKNYSKLFTKEIGKIKLVKDDIVSLKFQHYRNRLVHESNAIRTYGRANKIDVLVHALEELLHEDNYEYKHNIISEPEINYADRKNHPREKLLVAHKLCNWFFKQSKSNSLRLSDKLIAVLSGLNWFEINDNSIETYFEGYNDFLLKIAADNKGATFSIKSEHNPNLFNEFEYDNQINRIVSKLIDRGNFTYIMSQTTTTGIFIPPFSRSAARNSRREFDLILSKLQNNHNDLDKAILIVPSGVLSSQASFNKEAKEQIINSGALEAVIAFPNGMFDNTAINVSMLIFDFNNRDNQVFFLDASNIVKEDMSEVVKTINTKKLVRDVSRTITNQDLFNYDLNPKRYVVDIDDIEVKPGHNLYHVGQLLEQRKYGAMFRNKNSLYVGGEYKLIKMGDIDKNGLYFEPKDNMLGIDHDEIQNIDKHLVRGGVVLSAFHNKIKASVLPNDMSFALGQNVYWLKFNDNKVLGEYAARELTQAYVTKQVEYYSKGATIARLSIRDLMEIQIQIPSLEDQKNILFKEFRKSEKPAQSENVTNQEQDFIKTLKHTLKQPLSGLGNDFTSLKSFLNKKIKAEDTIESNETIVPVFDTDTPEQIEIHTLRNTLERMERAVTDMDYILEQAIKIISISEPLKENIQLKKFLQNIASEYPQIQFKITGREVEFLADRKQLRILMHNFITNAIKHGFKDSLEKPTIWLEIKTKDAISFQLSIRNNGIPLPPEFTIQDFLAKGSSIRSDVGSGFGGFLIGLILKKHKGTIELIKNEGFGIMPHNVEFLITILK</sequence>
<dbReference type="Pfam" id="PF02384">
    <property type="entry name" value="N6_Mtase"/>
    <property type="match status" value="1"/>
</dbReference>
<dbReference type="Pfam" id="PF02518">
    <property type="entry name" value="HATPase_c"/>
    <property type="match status" value="1"/>
</dbReference>
<evidence type="ECO:0000256" key="3">
    <source>
        <dbReference type="ARBA" id="ARBA00022747"/>
    </source>
</evidence>
<dbReference type="Gene3D" id="3.40.50.150">
    <property type="entry name" value="Vaccinia Virus protein VP39"/>
    <property type="match status" value="1"/>
</dbReference>
<dbReference type="Proteomes" id="UP000290608">
    <property type="component" value="Unassembled WGS sequence"/>
</dbReference>
<dbReference type="PANTHER" id="PTHR30408:SF12">
    <property type="entry name" value="TYPE I RESTRICTION ENZYME MJAVIII SPECIFICITY SUBUNIT"/>
    <property type="match status" value="1"/>
</dbReference>
<protein>
    <submittedName>
        <fullName evidence="6">Histidine kinase/DNA gyrase B/HSP90-like ATPase</fullName>
    </submittedName>
</protein>
<evidence type="ECO:0000313" key="6">
    <source>
        <dbReference type="EMBL" id="RXG30664.1"/>
    </source>
</evidence>
<dbReference type="SUPFAM" id="SSF55874">
    <property type="entry name" value="ATPase domain of HSP90 chaperone/DNA topoisomerase II/histidine kinase"/>
    <property type="match status" value="1"/>
</dbReference>
<accession>A0A4Q0PLZ2</accession>
<dbReference type="GO" id="GO:0003677">
    <property type="term" value="F:DNA binding"/>
    <property type="evidence" value="ECO:0007669"/>
    <property type="project" value="UniProtKB-KW"/>
</dbReference>
<dbReference type="PROSITE" id="PS50109">
    <property type="entry name" value="HIS_KIN"/>
    <property type="match status" value="1"/>
</dbReference>
<evidence type="ECO:0000259" key="5">
    <source>
        <dbReference type="PROSITE" id="PS50109"/>
    </source>
</evidence>
<dbReference type="InterPro" id="IPR000055">
    <property type="entry name" value="Restrct_endonuc_typeI_TRD"/>
</dbReference>
<comment type="caution">
    <text evidence="6">The sequence shown here is derived from an EMBL/GenBank/DDBJ whole genome shotgun (WGS) entry which is preliminary data.</text>
</comment>
<dbReference type="SUPFAM" id="SSF116734">
    <property type="entry name" value="DNA methylase specificity domain"/>
    <property type="match status" value="1"/>
</dbReference>
<dbReference type="InterPro" id="IPR036890">
    <property type="entry name" value="HATPase_C_sf"/>
</dbReference>
<feature type="domain" description="Histidine kinase" evidence="5">
    <location>
        <begin position="591"/>
        <end position="813"/>
    </location>
</feature>
<evidence type="ECO:0000256" key="2">
    <source>
        <dbReference type="ARBA" id="ARBA00010923"/>
    </source>
</evidence>
<dbReference type="AlphaFoldDB" id="A0A4Q0PLZ2"/>
<reference evidence="6 7" key="1">
    <citation type="submission" date="2018-07" db="EMBL/GenBank/DDBJ databases">
        <title>Leeuwenhoekiella genomics.</title>
        <authorList>
            <person name="Tahon G."/>
            <person name="Willems A."/>
        </authorList>
    </citation>
    <scope>NUCLEOTIDE SEQUENCE [LARGE SCALE GENOMIC DNA]</scope>
    <source>
        <strain evidence="6 7">LMG 1345</strain>
    </source>
</reference>
<dbReference type="SUPFAM" id="SSF53335">
    <property type="entry name" value="S-adenosyl-L-methionine-dependent methyltransferases"/>
    <property type="match status" value="1"/>
</dbReference>
<dbReference type="RefSeq" id="WP_073099030.1">
    <property type="nucleotide sequence ID" value="NZ_QOVL01000007.1"/>
</dbReference>
<gene>
    <name evidence="6" type="ORF">DSL99_1706</name>
</gene>
<keyword evidence="3" id="KW-0680">Restriction system</keyword>
<dbReference type="EMBL" id="QOVL01000007">
    <property type="protein sequence ID" value="RXG30664.1"/>
    <property type="molecule type" value="Genomic_DNA"/>
</dbReference>